<evidence type="ECO:0000256" key="3">
    <source>
        <dbReference type="ARBA" id="ARBA00023002"/>
    </source>
</evidence>
<reference evidence="5 6" key="1">
    <citation type="journal article" date="2013" name="Antonie Van Leeuwenhoek">
        <title>Paracoccus zhejiangensis sp. nov., isolated from activated sludge in wastewater-treatment system.</title>
        <authorList>
            <person name="Wu Z.G."/>
            <person name="Zhang D.F."/>
            <person name="Liu Y.L."/>
            <person name="Wang F."/>
            <person name="Jiang X."/>
            <person name="Li C."/>
            <person name="Li S.P."/>
            <person name="Hong Q."/>
            <person name="Li W.J."/>
        </authorList>
    </citation>
    <scope>NUCLEOTIDE SEQUENCE [LARGE SCALE GENOMIC DNA]</scope>
    <source>
        <strain evidence="5 6">J6</strain>
    </source>
</reference>
<dbReference type="SUPFAM" id="SSF51735">
    <property type="entry name" value="NAD(P)-binding Rossmann-fold domains"/>
    <property type="match status" value="1"/>
</dbReference>
<dbReference type="EMBL" id="CP025430">
    <property type="protein sequence ID" value="AUH66145.1"/>
    <property type="molecule type" value="Genomic_DNA"/>
</dbReference>
<protein>
    <submittedName>
        <fullName evidence="5">3-oxoacyl-ACP reductase</fullName>
    </submittedName>
</protein>
<dbReference type="PRINTS" id="PR00081">
    <property type="entry name" value="GDHRDH"/>
</dbReference>
<proteinExistence type="inferred from homology"/>
<dbReference type="Pfam" id="PF00106">
    <property type="entry name" value="adh_short"/>
    <property type="match status" value="1"/>
</dbReference>
<evidence type="ECO:0000256" key="1">
    <source>
        <dbReference type="ARBA" id="ARBA00006484"/>
    </source>
</evidence>
<evidence type="ECO:0000256" key="4">
    <source>
        <dbReference type="RuleBase" id="RU000363"/>
    </source>
</evidence>
<dbReference type="KEGG" id="pzh:CX676_03535"/>
<keyword evidence="3" id="KW-0560">Oxidoreductase</keyword>
<dbReference type="InterPro" id="IPR020904">
    <property type="entry name" value="Sc_DH/Rdtase_CS"/>
</dbReference>
<keyword evidence="6" id="KW-1185">Reference proteome</keyword>
<dbReference type="PRINTS" id="PR00080">
    <property type="entry name" value="SDRFAMILY"/>
</dbReference>
<gene>
    <name evidence="5" type="ORF">CX676_03535</name>
</gene>
<organism evidence="5 6">
    <name type="scientific">Paracoccus zhejiangensis</name>
    <dbReference type="NCBI Taxonomy" id="1077935"/>
    <lineage>
        <taxon>Bacteria</taxon>
        <taxon>Pseudomonadati</taxon>
        <taxon>Pseudomonadota</taxon>
        <taxon>Alphaproteobacteria</taxon>
        <taxon>Rhodobacterales</taxon>
        <taxon>Paracoccaceae</taxon>
        <taxon>Paracoccus</taxon>
    </lineage>
</organism>
<dbReference type="Gene3D" id="3.40.50.720">
    <property type="entry name" value="NAD(P)-binding Rossmann-like Domain"/>
    <property type="match status" value="1"/>
</dbReference>
<dbReference type="PROSITE" id="PS00061">
    <property type="entry name" value="ADH_SHORT"/>
    <property type="match status" value="1"/>
</dbReference>
<dbReference type="PANTHER" id="PTHR43618:SF8">
    <property type="entry name" value="7ALPHA-HYDROXYSTEROID DEHYDROGENASE"/>
    <property type="match status" value="1"/>
</dbReference>
<dbReference type="GO" id="GO:0016491">
    <property type="term" value="F:oxidoreductase activity"/>
    <property type="evidence" value="ECO:0007669"/>
    <property type="project" value="UniProtKB-KW"/>
</dbReference>
<evidence type="ECO:0000256" key="2">
    <source>
        <dbReference type="ARBA" id="ARBA00022857"/>
    </source>
</evidence>
<comment type="similarity">
    <text evidence="1 4">Belongs to the short-chain dehydrogenases/reductases (SDR) family.</text>
</comment>
<dbReference type="InterPro" id="IPR002347">
    <property type="entry name" value="SDR_fam"/>
</dbReference>
<dbReference type="PANTHER" id="PTHR43618">
    <property type="entry name" value="7-ALPHA-HYDROXYSTEROID DEHYDROGENASE"/>
    <property type="match status" value="1"/>
</dbReference>
<dbReference type="AlphaFoldDB" id="A0A2H5F3N1"/>
<evidence type="ECO:0000313" key="5">
    <source>
        <dbReference type="EMBL" id="AUH66145.1"/>
    </source>
</evidence>
<dbReference type="FunFam" id="3.40.50.720:FF:000084">
    <property type="entry name" value="Short-chain dehydrogenase reductase"/>
    <property type="match status" value="1"/>
</dbReference>
<evidence type="ECO:0000313" key="6">
    <source>
        <dbReference type="Proteomes" id="UP000234530"/>
    </source>
</evidence>
<dbReference type="InterPro" id="IPR036291">
    <property type="entry name" value="NAD(P)-bd_dom_sf"/>
</dbReference>
<keyword evidence="2" id="KW-0521">NADP</keyword>
<accession>A0A2H5F3N1</accession>
<dbReference type="Proteomes" id="UP000234530">
    <property type="component" value="Chromosome"/>
</dbReference>
<dbReference type="OrthoDB" id="286404at2"/>
<name>A0A2H5F3N1_9RHOB</name>
<sequence length="270" mass="27481">MAGLISAEGKVVLVTGGATGIGRMIATGFVMAGARVLIASRKAAACEAVAAELNAAGHPGHAEGFGGDVGSAEGVAALAAELRRRTDRLDVLVNNAGRSWGAAYEEFPFDAWAKVMDLNVAGLFTLTRDLTDLLRAASSETSPARVINIGSVMGTAPLGGSAWSYAASKAAVHQLTRILAKELAPQGITVNAIAPGPFQSNMTAFATDSEDGRRETAATIPAGRIGTAEDMMGTALYLAGRGGAFTTGAIIPLDGGLSVQTGPDLFEHAR</sequence>
<dbReference type="InterPro" id="IPR052178">
    <property type="entry name" value="Sec_Metab_Biosynth_SDR"/>
</dbReference>